<dbReference type="GO" id="GO:0005524">
    <property type="term" value="F:ATP binding"/>
    <property type="evidence" value="ECO:0007669"/>
    <property type="project" value="UniProtKB-UniRule"/>
</dbReference>
<keyword evidence="5 17" id="KW-0547">Nucleotide-binding</keyword>
<evidence type="ECO:0000256" key="10">
    <source>
        <dbReference type="ARBA" id="ARBA00022840"/>
    </source>
</evidence>
<keyword evidence="17" id="KW-0742">SOS response</keyword>
<evidence type="ECO:0000256" key="16">
    <source>
        <dbReference type="ARBA" id="ARBA00042156"/>
    </source>
</evidence>
<evidence type="ECO:0000256" key="1">
    <source>
        <dbReference type="ARBA" id="ARBA00004496"/>
    </source>
</evidence>
<keyword evidence="4 17" id="KW-0677">Repeat</keyword>
<evidence type="ECO:0000256" key="14">
    <source>
        <dbReference type="ARBA" id="ARBA00038000"/>
    </source>
</evidence>
<dbReference type="NCBIfam" id="TIGR00630">
    <property type="entry name" value="uvra"/>
    <property type="match status" value="1"/>
</dbReference>
<dbReference type="GO" id="GO:0008270">
    <property type="term" value="F:zinc ion binding"/>
    <property type="evidence" value="ECO:0007669"/>
    <property type="project" value="UniProtKB-UniRule"/>
</dbReference>
<dbReference type="InterPro" id="IPR027417">
    <property type="entry name" value="P-loop_NTPase"/>
</dbReference>
<keyword evidence="3 17" id="KW-0479">Metal-binding</keyword>
<evidence type="ECO:0000259" key="18">
    <source>
        <dbReference type="PROSITE" id="PS50893"/>
    </source>
</evidence>
<comment type="caution">
    <text evidence="19">The sequence shown here is derived from an EMBL/GenBank/DDBJ whole genome shotgun (WGS) entry which is preliminary data.</text>
</comment>
<evidence type="ECO:0000256" key="11">
    <source>
        <dbReference type="ARBA" id="ARBA00022881"/>
    </source>
</evidence>
<dbReference type="InterPro" id="IPR013815">
    <property type="entry name" value="ATP_grasp_subdomain_1"/>
</dbReference>
<comment type="similarity">
    <text evidence="14 17">Belongs to the ABC transporter superfamily. UvrA family.</text>
</comment>
<name>A0A4R1KEL7_9BACT</name>
<proteinExistence type="inferred from homology"/>
<dbReference type="PROSITE" id="PS00211">
    <property type="entry name" value="ABC_TRANSPORTER_1"/>
    <property type="match status" value="2"/>
</dbReference>
<comment type="function">
    <text evidence="17">The UvrABC repair system catalyzes the recognition and processing of DNA lesions. UvrA is an ATPase and a DNA-binding protein. A damage recognition complex composed of 2 UvrA and 2 UvrB subunits scans DNA for abnormalities. When the presence of a lesion has been verified by UvrB, the UvrA molecules dissociate.</text>
</comment>
<dbReference type="GO" id="GO:0009380">
    <property type="term" value="C:excinuclease repair complex"/>
    <property type="evidence" value="ECO:0007669"/>
    <property type="project" value="InterPro"/>
</dbReference>
<dbReference type="Gene3D" id="3.30.1490.20">
    <property type="entry name" value="ATP-grasp fold, A domain"/>
    <property type="match status" value="1"/>
</dbReference>
<dbReference type="Gene3D" id="3.40.50.300">
    <property type="entry name" value="P-loop containing nucleotide triphosphate hydrolases"/>
    <property type="match status" value="2"/>
</dbReference>
<dbReference type="InterPro" id="IPR041102">
    <property type="entry name" value="UvrA_inter"/>
</dbReference>
<dbReference type="InterPro" id="IPR003593">
    <property type="entry name" value="AAA+_ATPase"/>
</dbReference>
<dbReference type="Pfam" id="PF17760">
    <property type="entry name" value="UvrA_inter"/>
    <property type="match status" value="1"/>
</dbReference>
<evidence type="ECO:0000256" key="3">
    <source>
        <dbReference type="ARBA" id="ARBA00022723"/>
    </source>
</evidence>
<evidence type="ECO:0000256" key="4">
    <source>
        <dbReference type="ARBA" id="ARBA00022737"/>
    </source>
</evidence>
<dbReference type="Gene3D" id="1.10.8.280">
    <property type="entry name" value="ABC transporter ATPase domain-like"/>
    <property type="match status" value="1"/>
</dbReference>
<dbReference type="Proteomes" id="UP000294614">
    <property type="component" value="Unassembled WGS sequence"/>
</dbReference>
<dbReference type="PROSITE" id="PS50893">
    <property type="entry name" value="ABC_TRANSPORTER_2"/>
    <property type="match status" value="1"/>
</dbReference>
<dbReference type="InterPro" id="IPR004602">
    <property type="entry name" value="UvrA"/>
</dbReference>
<feature type="binding site" evidence="17">
    <location>
        <begin position="652"/>
        <end position="659"/>
    </location>
    <ligand>
        <name>ATP</name>
        <dbReference type="ChEBI" id="CHEBI:30616"/>
    </ligand>
</feature>
<evidence type="ECO:0000313" key="20">
    <source>
        <dbReference type="Proteomes" id="UP000294614"/>
    </source>
</evidence>
<evidence type="ECO:0000256" key="9">
    <source>
        <dbReference type="ARBA" id="ARBA00022833"/>
    </source>
</evidence>
<dbReference type="SUPFAM" id="SSF52540">
    <property type="entry name" value="P-loop containing nucleoside triphosphate hydrolases"/>
    <property type="match status" value="3"/>
</dbReference>
<protein>
    <recommendedName>
        <fullName evidence="15 17">UvrABC system protein A</fullName>
        <shortName evidence="17">UvrA protein</shortName>
    </recommendedName>
    <alternativeName>
        <fullName evidence="16 17">Excinuclease ABC subunit A</fullName>
    </alternativeName>
</protein>
<dbReference type="GO" id="GO:0005737">
    <property type="term" value="C:cytoplasm"/>
    <property type="evidence" value="ECO:0007669"/>
    <property type="project" value="UniProtKB-SubCell"/>
</dbReference>
<keyword evidence="8 17" id="KW-0863">Zinc-finger</keyword>
<feature type="zinc finger region" description="C4-type" evidence="17">
    <location>
        <begin position="268"/>
        <end position="295"/>
    </location>
</feature>
<keyword evidence="2 17" id="KW-0963">Cytoplasm</keyword>
<feature type="domain" description="ABC transporter" evidence="18">
    <location>
        <begin position="608"/>
        <end position="948"/>
    </location>
</feature>
<sequence>MISIRRFRPYLWKTKTGMMNDHIIIKGARQHNLKNINLNIPKNRLVVITGVSGSGKSTLAFDTLYAEGQRRYVESLSAYARQFLELMEKPDVDSIDYLSPAISIEQKSISRNPRSTVGTITEIYDYMRLLWARAGRVHCYSCGQEVASYTVQQIVDRIMALGEDAKAELLAPVIRGKKGEYKKLFEKLLKDGYVRAYVDGEMKRLEEPIELDKNVKHSISVVIDRIKIKEGIKRRLTDSVETALRLGEGLCEVSTDDGVTLYSQNFTCPHCDISIEEVEPRSFSFNNPFGACPECEGLGEMQVFDIDSIVPDPRLSVREGALKPWEQFDNFHYYNTLVALSEQFGIDMNKPFGSLDKKHQEILLNGMEEPVKLYTFKGDKKIPYEKKFTGVCGYLKEKLYTGTMADKEFAKQFMSSQDCPSCRGARLKRTSLAVRVGGRNIAEVSAMNVKESLDFFTALEFDGFIKEVAEKIITEVKRRLAFLNDVGLSYITIERKSATLSGGEAQRIRLATQIGSGLTGVLYVLDEPSIGLHQRDNDMLIETLKNLRDIGNTVIVVEHDEDTINACDFVIDMGPGAGRKGGEVVFTGHPEKLRHSEESLTGMYMSGRRMIEVPAKRKKPDGRYLELKNATEHNLRNVSVKIPLGLMVCVTGVSGSGKSTLIMDTLQAALKKSLLGTNIKTGAYESLTGVEYLDKVIDIDQSPIGRTPRSNPSTYTSLFSDIRELFAMTPDAKLRGYKIGRFSFNVKSGRCETCQGEGYIKIEMHFLPDMYVKCDSCHGKRYNRDTLDIKYKGKSIADVLDMTVNQAFEFFENIPKLCNKLAVLKDVGLGYIKLGQPATTLSGGEAQRVKLSKELMKKPTGKTVYIFDEPTTGLHFDDINKLIGIFKRLTESGNTVIIIEHNLDVIKCADHIIDLGPEGGIGGGEIIFEGTPEDCAKHKQSFTGKYLKGKLL</sequence>
<dbReference type="FunFam" id="1.20.1580.10:FF:000002">
    <property type="entry name" value="UvrABC system protein A"/>
    <property type="match status" value="1"/>
</dbReference>
<dbReference type="Pfam" id="PF17755">
    <property type="entry name" value="UvrA_DNA-bind"/>
    <property type="match status" value="1"/>
</dbReference>
<dbReference type="EMBL" id="SMGG01000003">
    <property type="protein sequence ID" value="TCK61719.1"/>
    <property type="molecule type" value="Genomic_DNA"/>
</dbReference>
<dbReference type="InterPro" id="IPR003439">
    <property type="entry name" value="ABC_transporter-like_ATP-bd"/>
</dbReference>
<evidence type="ECO:0000256" key="7">
    <source>
        <dbReference type="ARBA" id="ARBA00022769"/>
    </source>
</evidence>
<keyword evidence="10 17" id="KW-0067">ATP-binding</keyword>
<evidence type="ECO:0000313" key="19">
    <source>
        <dbReference type="EMBL" id="TCK61719.1"/>
    </source>
</evidence>
<dbReference type="GO" id="GO:0009381">
    <property type="term" value="F:excinuclease ABC activity"/>
    <property type="evidence" value="ECO:0007669"/>
    <property type="project" value="UniProtKB-UniRule"/>
</dbReference>
<dbReference type="GO" id="GO:0009432">
    <property type="term" value="P:SOS response"/>
    <property type="evidence" value="ECO:0007669"/>
    <property type="project" value="UniProtKB-UniRule"/>
</dbReference>
<dbReference type="GO" id="GO:0016887">
    <property type="term" value="F:ATP hydrolysis activity"/>
    <property type="evidence" value="ECO:0007669"/>
    <property type="project" value="InterPro"/>
</dbReference>
<keyword evidence="13 17" id="KW-0234">DNA repair</keyword>
<gene>
    <name evidence="17" type="primary">uvrA</name>
    <name evidence="19" type="ORF">C8D98_0225</name>
</gene>
<evidence type="ECO:0000256" key="12">
    <source>
        <dbReference type="ARBA" id="ARBA00023125"/>
    </source>
</evidence>
<evidence type="ECO:0000256" key="6">
    <source>
        <dbReference type="ARBA" id="ARBA00022763"/>
    </source>
</evidence>
<evidence type="ECO:0000256" key="13">
    <source>
        <dbReference type="ARBA" id="ARBA00023204"/>
    </source>
</evidence>
<dbReference type="AlphaFoldDB" id="A0A4R1KEL7"/>
<accession>A0A4R1KEL7</accession>
<keyword evidence="6 17" id="KW-0227">DNA damage</keyword>
<dbReference type="InterPro" id="IPR041552">
    <property type="entry name" value="UvrA_DNA-bd"/>
</dbReference>
<evidence type="ECO:0000256" key="17">
    <source>
        <dbReference type="HAMAP-Rule" id="MF_00205"/>
    </source>
</evidence>
<keyword evidence="9 17" id="KW-0862">Zinc</keyword>
<dbReference type="HAMAP" id="MF_00205">
    <property type="entry name" value="UvrA"/>
    <property type="match status" value="1"/>
</dbReference>
<evidence type="ECO:0000256" key="15">
    <source>
        <dbReference type="ARBA" id="ARBA00039316"/>
    </source>
</evidence>
<reference evidence="19 20" key="1">
    <citation type="submission" date="2019-03" db="EMBL/GenBank/DDBJ databases">
        <title>Genomic Encyclopedia of Type Strains, Phase IV (KMG-IV): sequencing the most valuable type-strain genomes for metagenomic binning, comparative biology and taxonomic classification.</title>
        <authorList>
            <person name="Goeker M."/>
        </authorList>
    </citation>
    <scope>NUCLEOTIDE SEQUENCE [LARGE SCALE GENOMIC DNA]</scope>
    <source>
        <strain evidence="19 20">DSM 24984</strain>
    </source>
</reference>
<keyword evidence="12 17" id="KW-0238">DNA-binding</keyword>
<feature type="zinc finger region" description="C4-type" evidence="17">
    <location>
        <begin position="751"/>
        <end position="777"/>
    </location>
</feature>
<dbReference type="PANTHER" id="PTHR43152:SF3">
    <property type="entry name" value="UVRABC SYSTEM PROTEIN A"/>
    <property type="match status" value="1"/>
</dbReference>
<keyword evidence="11 17" id="KW-0267">Excision nuclease</keyword>
<evidence type="ECO:0000256" key="2">
    <source>
        <dbReference type="ARBA" id="ARBA00022490"/>
    </source>
</evidence>
<dbReference type="GO" id="GO:0006289">
    <property type="term" value="P:nucleotide-excision repair"/>
    <property type="evidence" value="ECO:0007669"/>
    <property type="project" value="UniProtKB-UniRule"/>
</dbReference>
<dbReference type="NCBIfam" id="NF001503">
    <property type="entry name" value="PRK00349.1"/>
    <property type="match status" value="1"/>
</dbReference>
<comment type="subunit">
    <text evidence="17">Forms a heterotetramer with UvrB during the search for lesions.</text>
</comment>
<feature type="binding site" evidence="17">
    <location>
        <begin position="50"/>
        <end position="57"/>
    </location>
    <ligand>
        <name>ATP</name>
        <dbReference type="ChEBI" id="CHEBI:30616"/>
    </ligand>
</feature>
<evidence type="ECO:0000256" key="5">
    <source>
        <dbReference type="ARBA" id="ARBA00022741"/>
    </source>
</evidence>
<dbReference type="SMART" id="SM00382">
    <property type="entry name" value="AAA"/>
    <property type="match status" value="1"/>
</dbReference>
<dbReference type="PANTHER" id="PTHR43152">
    <property type="entry name" value="UVRABC SYSTEM PROTEIN A"/>
    <property type="match status" value="1"/>
</dbReference>
<keyword evidence="7 17" id="KW-0228">DNA excision</keyword>
<dbReference type="CDD" id="cd03271">
    <property type="entry name" value="ABC_UvrA_II"/>
    <property type="match status" value="1"/>
</dbReference>
<dbReference type="InterPro" id="IPR017871">
    <property type="entry name" value="ABC_transporter-like_CS"/>
</dbReference>
<organism evidence="19 20">
    <name type="scientific">Seleniivibrio woodruffii</name>
    <dbReference type="NCBI Taxonomy" id="1078050"/>
    <lineage>
        <taxon>Bacteria</taxon>
        <taxon>Pseudomonadati</taxon>
        <taxon>Deferribacterota</taxon>
        <taxon>Deferribacteres</taxon>
        <taxon>Deferribacterales</taxon>
        <taxon>Geovibrionaceae</taxon>
        <taxon>Seleniivibrio</taxon>
    </lineage>
</organism>
<comment type="subcellular location">
    <subcellularLocation>
        <location evidence="1 17">Cytoplasm</location>
    </subcellularLocation>
</comment>
<evidence type="ECO:0000256" key="8">
    <source>
        <dbReference type="ARBA" id="ARBA00022771"/>
    </source>
</evidence>
<dbReference type="GO" id="GO:0003677">
    <property type="term" value="F:DNA binding"/>
    <property type="evidence" value="ECO:0007669"/>
    <property type="project" value="UniProtKB-UniRule"/>
</dbReference>
<dbReference type="Gene3D" id="1.20.1580.10">
    <property type="entry name" value="ABC transporter ATPase like domain"/>
    <property type="match status" value="2"/>
</dbReference>
<keyword evidence="20" id="KW-1185">Reference proteome</keyword>